<feature type="transmembrane region" description="Helical" evidence="1">
    <location>
        <begin position="347"/>
        <end position="368"/>
    </location>
</feature>
<sequence length="450" mass="46644">MKFWESGAMLTALAVVGLLLGCELLARVVPALRRLGLPLAILAGALGLLLGEQALGLFALDVELLESVVYHGLAIVFISVGLKAPTEGGRSAASRSMAFAIVAMMATQAVIGLGVVLLLDSALHPGFGLLLPMGFEEGPGQALSLGSAWEQSGLPKGAQVGLIIAVIGYGWSVVAGVPLVIWGRRKGLTAPGLASTGAGNTQTVSVARSEPGSVDALTAQIAVVGLCYLLTWALCSGLARALAGMPDIAATVWGFHFIFGAGIAMGMRPLLARMPGGTPVNDHLMGRVSGLTIDVITCAALAAVQIAVLSSHWLPIVLVTVLGGLWTLVFAVWVAKRAWTEAPFEHAVLYFGMSTGTLPTGLALLRVVDPDLRSPAAVSAVFGSAGAVAGVVPLLMGLIPMTVASYTTDWPARGWLMLGALLAYAVAVFVLWRLFGGLRFRRPLATFWPD</sequence>
<dbReference type="PANTHER" id="PTHR36178:SF1">
    <property type="entry name" value="SODIUM_GLUTAMATE SYMPORTER"/>
    <property type="match status" value="1"/>
</dbReference>
<dbReference type="PROSITE" id="PS51257">
    <property type="entry name" value="PROKAR_LIPOPROTEIN"/>
    <property type="match status" value="1"/>
</dbReference>
<proteinExistence type="predicted"/>
<name>A0A0C2D8F2_9BACT</name>
<feature type="transmembrane region" description="Helical" evidence="1">
    <location>
        <begin position="160"/>
        <end position="182"/>
    </location>
</feature>
<feature type="transmembrane region" description="Helical" evidence="1">
    <location>
        <begin position="97"/>
        <end position="119"/>
    </location>
</feature>
<feature type="transmembrane region" description="Helical" evidence="1">
    <location>
        <begin position="316"/>
        <end position="335"/>
    </location>
</feature>
<feature type="transmembrane region" description="Helical" evidence="1">
    <location>
        <begin position="217"/>
        <end position="239"/>
    </location>
</feature>
<accession>A0A0C2D8F2</accession>
<dbReference type="GO" id="GO:0015813">
    <property type="term" value="P:L-glutamate transmembrane transport"/>
    <property type="evidence" value="ECO:0007669"/>
    <property type="project" value="InterPro"/>
</dbReference>
<feature type="transmembrane region" description="Helical" evidence="1">
    <location>
        <begin position="36"/>
        <end position="60"/>
    </location>
</feature>
<feature type="transmembrane region" description="Helical" evidence="1">
    <location>
        <begin position="415"/>
        <end position="435"/>
    </location>
</feature>
<feature type="transmembrane region" description="Helical" evidence="1">
    <location>
        <begin position="67"/>
        <end position="85"/>
    </location>
</feature>
<keyword evidence="1" id="KW-1133">Transmembrane helix</keyword>
<protein>
    <submittedName>
        <fullName evidence="2">Sodium/glutamate symporter</fullName>
    </submittedName>
</protein>
<dbReference type="InterPro" id="IPR004445">
    <property type="entry name" value="GltS"/>
</dbReference>
<keyword evidence="1" id="KW-0812">Transmembrane</keyword>
<keyword evidence="1" id="KW-0472">Membrane</keyword>
<dbReference type="Proteomes" id="UP000031599">
    <property type="component" value="Unassembled WGS sequence"/>
</dbReference>
<evidence type="ECO:0000313" key="2">
    <source>
        <dbReference type="EMBL" id="KIG16237.1"/>
    </source>
</evidence>
<dbReference type="GO" id="GO:0016020">
    <property type="term" value="C:membrane"/>
    <property type="evidence" value="ECO:0007669"/>
    <property type="project" value="InterPro"/>
</dbReference>
<gene>
    <name evidence="2" type="ORF">DB30_04849</name>
</gene>
<evidence type="ECO:0000313" key="3">
    <source>
        <dbReference type="Proteomes" id="UP000031599"/>
    </source>
</evidence>
<feature type="transmembrane region" description="Helical" evidence="1">
    <location>
        <begin position="291"/>
        <end position="309"/>
    </location>
</feature>
<organism evidence="2 3">
    <name type="scientific">Enhygromyxa salina</name>
    <dbReference type="NCBI Taxonomy" id="215803"/>
    <lineage>
        <taxon>Bacteria</taxon>
        <taxon>Pseudomonadati</taxon>
        <taxon>Myxococcota</taxon>
        <taxon>Polyangia</taxon>
        <taxon>Nannocystales</taxon>
        <taxon>Nannocystaceae</taxon>
        <taxon>Enhygromyxa</taxon>
    </lineage>
</organism>
<evidence type="ECO:0000256" key="1">
    <source>
        <dbReference type="SAM" id="Phobius"/>
    </source>
</evidence>
<dbReference type="PANTHER" id="PTHR36178">
    <property type="entry name" value="SLR0625 PROTEIN"/>
    <property type="match status" value="1"/>
</dbReference>
<feature type="transmembrane region" description="Helical" evidence="1">
    <location>
        <begin position="380"/>
        <end position="403"/>
    </location>
</feature>
<dbReference type="GO" id="GO:0015501">
    <property type="term" value="F:glutamate:sodium symporter activity"/>
    <property type="evidence" value="ECO:0007669"/>
    <property type="project" value="InterPro"/>
</dbReference>
<comment type="caution">
    <text evidence="2">The sequence shown here is derived from an EMBL/GenBank/DDBJ whole genome shotgun (WGS) entry which is preliminary data.</text>
</comment>
<dbReference type="EMBL" id="JMCC02000041">
    <property type="protein sequence ID" value="KIG16237.1"/>
    <property type="molecule type" value="Genomic_DNA"/>
</dbReference>
<dbReference type="AlphaFoldDB" id="A0A0C2D8F2"/>
<reference evidence="2 3" key="1">
    <citation type="submission" date="2014-12" db="EMBL/GenBank/DDBJ databases">
        <title>Genome assembly of Enhygromyxa salina DSM 15201.</title>
        <authorList>
            <person name="Sharma G."/>
            <person name="Subramanian S."/>
        </authorList>
    </citation>
    <scope>NUCLEOTIDE SEQUENCE [LARGE SCALE GENOMIC DNA]</scope>
    <source>
        <strain evidence="2 3">DSM 15201</strain>
    </source>
</reference>
<feature type="transmembrane region" description="Helical" evidence="1">
    <location>
        <begin position="251"/>
        <end position="271"/>
    </location>
</feature>